<dbReference type="Proteomes" id="UP000218934">
    <property type="component" value="Unassembled WGS sequence"/>
</dbReference>
<evidence type="ECO:0000313" key="3">
    <source>
        <dbReference type="EMBL" id="PCE41433.1"/>
    </source>
</evidence>
<gene>
    <name evidence="3" type="ORF">COO09_15310</name>
</gene>
<organism evidence="3 4">
    <name type="scientific">Rhizorhabdus dicambivorans</name>
    <dbReference type="NCBI Taxonomy" id="1850238"/>
    <lineage>
        <taxon>Bacteria</taxon>
        <taxon>Pseudomonadati</taxon>
        <taxon>Pseudomonadota</taxon>
        <taxon>Alphaproteobacteria</taxon>
        <taxon>Sphingomonadales</taxon>
        <taxon>Sphingomonadaceae</taxon>
        <taxon>Rhizorhabdus</taxon>
    </lineage>
</organism>
<name>A0A2A4FSN8_9SPHN</name>
<keyword evidence="4" id="KW-1185">Reference proteome</keyword>
<accession>A0A2A4FSN8</accession>
<feature type="domain" description="Ancillary SecYEG translocon subunit/Cell division coordinator CpoB TPR" evidence="2">
    <location>
        <begin position="28"/>
        <end position="191"/>
    </location>
</feature>
<evidence type="ECO:0000313" key="4">
    <source>
        <dbReference type="Proteomes" id="UP000218934"/>
    </source>
</evidence>
<keyword evidence="1" id="KW-0812">Transmembrane</keyword>
<reference evidence="3 4" key="1">
    <citation type="submission" date="2017-09" db="EMBL/GenBank/DDBJ databases">
        <title>The Catabolism of 3,6-Dichlorosalicylic acid is Initiated by the Cytochrome P450 Monooxygenase DsmABC in Rhizorhabdus dicambivorans Ndbn-20.</title>
        <authorList>
            <person name="Na L."/>
        </authorList>
    </citation>
    <scope>NUCLEOTIDE SEQUENCE [LARGE SCALE GENOMIC DNA]</scope>
    <source>
        <strain evidence="3 4">Ndbn-20m</strain>
    </source>
</reference>
<dbReference type="RefSeq" id="WP_066968000.1">
    <property type="nucleotide sequence ID" value="NZ_CP023449.1"/>
</dbReference>
<proteinExistence type="predicted"/>
<keyword evidence="1" id="KW-0472">Membrane</keyword>
<dbReference type="KEGG" id="rdi:CMV14_03075"/>
<comment type="caution">
    <text evidence="3">The sequence shown here is derived from an EMBL/GenBank/DDBJ whole genome shotgun (WGS) entry which is preliminary data.</text>
</comment>
<dbReference type="EMBL" id="NWUF01000015">
    <property type="protein sequence ID" value="PCE41433.1"/>
    <property type="molecule type" value="Genomic_DNA"/>
</dbReference>
<evidence type="ECO:0000259" key="2">
    <source>
        <dbReference type="Pfam" id="PF09976"/>
    </source>
</evidence>
<keyword evidence="1" id="KW-1133">Transmembrane helix</keyword>
<dbReference type="OrthoDB" id="7173339at2"/>
<dbReference type="InterPro" id="IPR018704">
    <property type="entry name" value="SecYEG/CpoB_TPR"/>
</dbReference>
<protein>
    <recommendedName>
        <fullName evidence="2">Ancillary SecYEG translocon subunit/Cell division coordinator CpoB TPR domain-containing protein</fullName>
    </recommendedName>
</protein>
<sequence>MASTPPTEEAFLREVDEQLRQEQMITMWKRYGRIALVVVLVLLLALAGYLFWRAEAEKKREANGETMGALIADVQANRTTDAARKIDQLVAEGGTGYRVSALFTRAALAVDKGDIKAAAAIYAGIARDEDAPQPYRDVALIRQTLIEYDGLQPQQVIDRMRPLTQPDNAFFGTAGELTAIAMLQTGRAAEAGRLLGEIARDKETPDTLRQRAARLATSLGVDVDALAASAPAAKD</sequence>
<dbReference type="AlphaFoldDB" id="A0A2A4FSN8"/>
<feature type="transmembrane region" description="Helical" evidence="1">
    <location>
        <begin position="34"/>
        <end position="52"/>
    </location>
</feature>
<evidence type="ECO:0000256" key="1">
    <source>
        <dbReference type="SAM" id="Phobius"/>
    </source>
</evidence>
<dbReference type="Pfam" id="PF09976">
    <property type="entry name" value="TPR_21"/>
    <property type="match status" value="1"/>
</dbReference>